<dbReference type="Gene3D" id="3.40.720.10">
    <property type="entry name" value="Alkaline Phosphatase, subunit A"/>
    <property type="match status" value="1"/>
</dbReference>
<evidence type="ECO:0000256" key="3">
    <source>
        <dbReference type="ARBA" id="ARBA00022801"/>
    </source>
</evidence>
<evidence type="ECO:0000256" key="4">
    <source>
        <dbReference type="ARBA" id="ARBA00022837"/>
    </source>
</evidence>
<keyword evidence="8" id="KW-1185">Reference proteome</keyword>
<sequence>MKKPFLLLVFAILLFSCTEKTIQTQYPNIILILSDDQGWGDLSYHGNTNLSTPNIDELAKTGVTFDRFYVCPVCSPTRAELLTGRYHVRSGVYSTSAGGERLDLDETTIAEVFKKAGYKTAAYGKWHNGMQAPYHPNSRGFDDFYGFCSGHWGNYYSPMLEHNGEIVKGNGFIIDNLTQHGLDFITNNKANPFFLYLPFNTPHSPMQAPEKFWNKYKNKNLQMFHRDTTREDVLFTKAALAMCENIDWNVGRIANKIKELGLADNTIVLYLSDNGPNSFRWNDGMKGKKGSTDEGGVRSPMIIKWKGTLPAGKEITTIAAGIDLLPTLTDLAGLDNQTDKELDGVSLKPLLLKENPDWDERIIFTHWRGKTSLRSQKFRLDDKNHLYNMETDPGQYSDVAAKFPGIYDELILEKVKWETEVVSELNQNANRPFTIGHPSLTFTQIPARDGIAYGNIKRSNKFPNSTFYTNWVNTNDSITFNAEVLTSGVYQVELFYTCPEKDIGSTVQLQFNQSVFEFKITEAFDSPLKNDKDIYPRMEGYVKEFKRVNLGTVNLQKGNGLLTLKATNIPGSQVMDFRLLLFKKL</sequence>
<dbReference type="CDD" id="cd16146">
    <property type="entry name" value="ARS_like"/>
    <property type="match status" value="1"/>
</dbReference>
<dbReference type="PANTHER" id="PTHR42693:SF53">
    <property type="entry name" value="ENDO-4-O-SULFATASE"/>
    <property type="match status" value="1"/>
</dbReference>
<evidence type="ECO:0000313" key="7">
    <source>
        <dbReference type="EMBL" id="MCY1720218.1"/>
    </source>
</evidence>
<dbReference type="PANTHER" id="PTHR42693">
    <property type="entry name" value="ARYLSULFATASE FAMILY MEMBER"/>
    <property type="match status" value="1"/>
</dbReference>
<feature type="chain" id="PRO_5040796381" evidence="5">
    <location>
        <begin position="22"/>
        <end position="585"/>
    </location>
</feature>
<dbReference type="PROSITE" id="PS00523">
    <property type="entry name" value="SULFATASE_1"/>
    <property type="match status" value="1"/>
</dbReference>
<dbReference type="InterPro" id="IPR000917">
    <property type="entry name" value="Sulfatase_N"/>
</dbReference>
<comment type="similarity">
    <text evidence="1">Belongs to the sulfatase family.</text>
</comment>
<feature type="domain" description="Sulfatase N-terminal" evidence="6">
    <location>
        <begin position="27"/>
        <end position="333"/>
    </location>
</feature>
<accession>A0A9X3FCR9</accession>
<keyword evidence="5" id="KW-0732">Signal</keyword>
<dbReference type="InterPro" id="IPR024607">
    <property type="entry name" value="Sulfatase_CS"/>
</dbReference>
<organism evidence="7 8">
    <name type="scientific">Draconibacterium aestuarii</name>
    <dbReference type="NCBI Taxonomy" id="2998507"/>
    <lineage>
        <taxon>Bacteria</taxon>
        <taxon>Pseudomonadati</taxon>
        <taxon>Bacteroidota</taxon>
        <taxon>Bacteroidia</taxon>
        <taxon>Marinilabiliales</taxon>
        <taxon>Prolixibacteraceae</taxon>
        <taxon>Draconibacterium</taxon>
    </lineage>
</organism>
<dbReference type="InterPro" id="IPR050738">
    <property type="entry name" value="Sulfatase"/>
</dbReference>
<keyword evidence="3" id="KW-0378">Hydrolase</keyword>
<dbReference type="RefSeq" id="WP_343332551.1">
    <property type="nucleotide sequence ID" value="NZ_JAPOHD010000013.1"/>
</dbReference>
<dbReference type="PROSITE" id="PS51257">
    <property type="entry name" value="PROKAR_LIPOPROTEIN"/>
    <property type="match status" value="1"/>
</dbReference>
<dbReference type="SUPFAM" id="SSF53649">
    <property type="entry name" value="Alkaline phosphatase-like"/>
    <property type="match status" value="1"/>
</dbReference>
<gene>
    <name evidence="7" type="ORF">OU798_07680</name>
</gene>
<dbReference type="AlphaFoldDB" id="A0A9X3FCR9"/>
<evidence type="ECO:0000256" key="2">
    <source>
        <dbReference type="ARBA" id="ARBA00022723"/>
    </source>
</evidence>
<evidence type="ECO:0000256" key="5">
    <source>
        <dbReference type="SAM" id="SignalP"/>
    </source>
</evidence>
<dbReference type="InterPro" id="IPR017850">
    <property type="entry name" value="Alkaline_phosphatase_core_sf"/>
</dbReference>
<feature type="signal peptide" evidence="5">
    <location>
        <begin position="1"/>
        <end position="21"/>
    </location>
</feature>
<keyword evidence="4" id="KW-0106">Calcium</keyword>
<dbReference type="Proteomes" id="UP001145087">
    <property type="component" value="Unassembled WGS sequence"/>
</dbReference>
<dbReference type="EMBL" id="JAPOHD010000013">
    <property type="protein sequence ID" value="MCY1720218.1"/>
    <property type="molecule type" value="Genomic_DNA"/>
</dbReference>
<dbReference type="Gene3D" id="2.60.120.260">
    <property type="entry name" value="Galactose-binding domain-like"/>
    <property type="match status" value="1"/>
</dbReference>
<reference evidence="7" key="1">
    <citation type="submission" date="2022-11" db="EMBL/GenBank/DDBJ databases">
        <title>Marilongibacter aestuarii gen. nov., sp. nov., isolated from tidal flat sediment.</title>
        <authorList>
            <person name="Jiayan W."/>
        </authorList>
    </citation>
    <scope>NUCLEOTIDE SEQUENCE</scope>
    <source>
        <strain evidence="7">Z1-6</strain>
    </source>
</reference>
<dbReference type="Pfam" id="PF00884">
    <property type="entry name" value="Sulfatase"/>
    <property type="match status" value="1"/>
</dbReference>
<proteinExistence type="inferred from homology"/>
<evidence type="ECO:0000259" key="6">
    <source>
        <dbReference type="Pfam" id="PF00884"/>
    </source>
</evidence>
<evidence type="ECO:0000256" key="1">
    <source>
        <dbReference type="ARBA" id="ARBA00008779"/>
    </source>
</evidence>
<comment type="caution">
    <text evidence="7">The sequence shown here is derived from an EMBL/GenBank/DDBJ whole genome shotgun (WGS) entry which is preliminary data.</text>
</comment>
<name>A0A9X3FCR9_9BACT</name>
<protein>
    <submittedName>
        <fullName evidence="7">Arylsulfatase</fullName>
    </submittedName>
</protein>
<keyword evidence="2" id="KW-0479">Metal-binding</keyword>
<dbReference type="GO" id="GO:0004065">
    <property type="term" value="F:arylsulfatase activity"/>
    <property type="evidence" value="ECO:0007669"/>
    <property type="project" value="TreeGrafter"/>
</dbReference>
<evidence type="ECO:0000313" key="8">
    <source>
        <dbReference type="Proteomes" id="UP001145087"/>
    </source>
</evidence>
<dbReference type="GO" id="GO:0046872">
    <property type="term" value="F:metal ion binding"/>
    <property type="evidence" value="ECO:0007669"/>
    <property type="project" value="UniProtKB-KW"/>
</dbReference>